<dbReference type="OrthoDB" id="1849628at2"/>
<dbReference type="STRING" id="479433.Caci_6727"/>
<evidence type="ECO:0000313" key="2">
    <source>
        <dbReference type="EMBL" id="ACU75573.1"/>
    </source>
</evidence>
<feature type="signal peptide" evidence="1">
    <location>
        <begin position="1"/>
        <end position="35"/>
    </location>
</feature>
<dbReference type="HOGENOM" id="CLU_413994_0_0_11"/>
<dbReference type="AlphaFoldDB" id="C7Q080"/>
<feature type="chain" id="PRO_5002980504" evidence="1">
    <location>
        <begin position="36"/>
        <end position="712"/>
    </location>
</feature>
<protein>
    <submittedName>
        <fullName evidence="2">Uncharacterized protein</fullName>
    </submittedName>
</protein>
<sequence length="712" mass="74269" precursor="true">MHRHLRRRTQARRLSALLSVAALGIAALAATPAQAATQLYPTYTLDHTGSLNSGLTGDIAGSAFTDADGQFHWLSSYATYAGTDTGSDTNTFTNTDLGALTNQVGAGTTETTADTYWNKSGALCYQIDKAAQHAAPSPYEDDHCDVVGVWVDPGSGAWYGVVNDEYDFNPWGSSTQTQNQRIGTGIHGNRILTASSTDKGKTWDYGGEIITSPYLGNDSEDASSQPGKTWNYGVAGCRLFVDYATGYFYVVYNTQIKFKPNYTTFAYWPAVARAPISGKMAPGTWNKWDGGTWTQPGVGGYEGIAGSALHLDPSYAPATDQVDFAGTGADGSTVDYRAYYANQNGNTFTFDDASGDAFTANTSTGVITNAAGTTVTSVSYHDPALNSSVTVSTVSAKVTVAVTDATGATNTATLGGAVFLDTATHRLYITPNVVQETAFTFNPFSLTYQGVGYDTNVYQTPDLGDPDSLAIVGTEPAGASNSYLTSIDYGSLTNQNVSSRSYRMVSALTGGMWDVSMAPHSASQTHFSAQATPVDATGAAVSFASGASYGLAVGGTALKDGSGSAWRLVPVMDQWSTAYRTGFYKLVNVSTGAYLQSTGSTVQQTRAIGSAVATGTQQANFNPSGNGGSGSPGGTDQWYLQPIGKDTPQTLSTSSSASAIAAATNTSLAGVGRYKLVNRNSGLALEYVNGAWKLAGQAFGDAGQAVAITKVS</sequence>
<dbReference type="KEGG" id="cai:Caci_6727"/>
<proteinExistence type="predicted"/>
<reference evidence="2 3" key="1">
    <citation type="journal article" date="2009" name="Stand. Genomic Sci.">
        <title>Complete genome sequence of Catenulispora acidiphila type strain (ID 139908).</title>
        <authorList>
            <person name="Copeland A."/>
            <person name="Lapidus A."/>
            <person name="Glavina Del Rio T."/>
            <person name="Nolan M."/>
            <person name="Lucas S."/>
            <person name="Chen F."/>
            <person name="Tice H."/>
            <person name="Cheng J.F."/>
            <person name="Bruce D."/>
            <person name="Goodwin L."/>
            <person name="Pitluck S."/>
            <person name="Mikhailova N."/>
            <person name="Pati A."/>
            <person name="Ivanova N."/>
            <person name="Mavromatis K."/>
            <person name="Chen A."/>
            <person name="Palaniappan K."/>
            <person name="Chain P."/>
            <person name="Land M."/>
            <person name="Hauser L."/>
            <person name="Chang Y.J."/>
            <person name="Jeffries C.D."/>
            <person name="Chertkov O."/>
            <person name="Brettin T."/>
            <person name="Detter J.C."/>
            <person name="Han C."/>
            <person name="Ali Z."/>
            <person name="Tindall B.J."/>
            <person name="Goker M."/>
            <person name="Bristow J."/>
            <person name="Eisen J.A."/>
            <person name="Markowitz V."/>
            <person name="Hugenholtz P."/>
            <person name="Kyrpides N.C."/>
            <person name="Klenk H.P."/>
        </authorList>
    </citation>
    <scope>NUCLEOTIDE SEQUENCE [LARGE SCALE GENOMIC DNA]</scope>
    <source>
        <strain evidence="3">DSM 44928 / JCM 14897 / NBRC 102108 / NRRL B-24433 / ID139908</strain>
    </source>
</reference>
<accession>C7Q080</accession>
<dbReference type="RefSeq" id="WP_015795302.1">
    <property type="nucleotide sequence ID" value="NC_013131.1"/>
</dbReference>
<evidence type="ECO:0000313" key="3">
    <source>
        <dbReference type="Proteomes" id="UP000000851"/>
    </source>
</evidence>
<keyword evidence="3" id="KW-1185">Reference proteome</keyword>
<dbReference type="eggNOG" id="COG1196">
    <property type="taxonomic scope" value="Bacteria"/>
</dbReference>
<keyword evidence="1" id="KW-0732">Signal</keyword>
<dbReference type="InParanoid" id="C7Q080"/>
<organism evidence="2 3">
    <name type="scientific">Catenulispora acidiphila (strain DSM 44928 / JCM 14897 / NBRC 102108 / NRRL B-24433 / ID139908)</name>
    <dbReference type="NCBI Taxonomy" id="479433"/>
    <lineage>
        <taxon>Bacteria</taxon>
        <taxon>Bacillati</taxon>
        <taxon>Actinomycetota</taxon>
        <taxon>Actinomycetes</taxon>
        <taxon>Catenulisporales</taxon>
        <taxon>Catenulisporaceae</taxon>
        <taxon>Catenulispora</taxon>
    </lineage>
</organism>
<gene>
    <name evidence="2" type="ordered locus">Caci_6727</name>
</gene>
<dbReference type="EMBL" id="CP001700">
    <property type="protein sequence ID" value="ACU75573.1"/>
    <property type="molecule type" value="Genomic_DNA"/>
</dbReference>
<name>C7Q080_CATAD</name>
<dbReference type="Proteomes" id="UP000000851">
    <property type="component" value="Chromosome"/>
</dbReference>
<evidence type="ECO:0000256" key="1">
    <source>
        <dbReference type="SAM" id="SignalP"/>
    </source>
</evidence>